<dbReference type="RefSeq" id="WP_252736298.1">
    <property type="nucleotide sequence ID" value="NZ_CAJQES010000026.1"/>
</dbReference>
<dbReference type="AlphaFoldDB" id="A0A1H4JHG8"/>
<reference evidence="4 5" key="1">
    <citation type="submission" date="2016-10" db="EMBL/GenBank/DDBJ databases">
        <authorList>
            <person name="de Groot N.N."/>
        </authorList>
    </citation>
    <scope>NUCLEOTIDE SEQUENCE [LARGE SCALE GENOMIC DNA]</scope>
    <source>
        <strain evidence="4 5">MAR_2009_71</strain>
    </source>
</reference>
<evidence type="ECO:0000256" key="1">
    <source>
        <dbReference type="SAM" id="Coils"/>
    </source>
</evidence>
<evidence type="ECO:0000313" key="4">
    <source>
        <dbReference type="EMBL" id="SEB45068.1"/>
    </source>
</evidence>
<protein>
    <recommendedName>
        <fullName evidence="6">S-adenosyl-methyltransferase</fullName>
    </recommendedName>
</protein>
<evidence type="ECO:0000256" key="3">
    <source>
        <dbReference type="SAM" id="Phobius"/>
    </source>
</evidence>
<dbReference type="Pfam" id="PF19579">
    <property type="entry name" value="FtsL_2"/>
    <property type="match status" value="1"/>
</dbReference>
<keyword evidence="1" id="KW-0175">Coiled coil</keyword>
<keyword evidence="3" id="KW-1133">Transmembrane helix</keyword>
<gene>
    <name evidence="4" type="ORF">SAMN05192540_0346</name>
</gene>
<name>A0A1H4JHG8_9FLAO</name>
<feature type="coiled-coil region" evidence="1">
    <location>
        <begin position="48"/>
        <end position="82"/>
    </location>
</feature>
<keyword evidence="3" id="KW-0472">Membrane</keyword>
<evidence type="ECO:0000256" key="2">
    <source>
        <dbReference type="SAM" id="MobiDB-lite"/>
    </source>
</evidence>
<feature type="transmembrane region" description="Helical" evidence="3">
    <location>
        <begin position="28"/>
        <end position="48"/>
    </location>
</feature>
<accession>A0A1H4JHG8</accession>
<organism evidence="4 5">
    <name type="scientific">Maribacter dokdonensis</name>
    <dbReference type="NCBI Taxonomy" id="320912"/>
    <lineage>
        <taxon>Bacteria</taxon>
        <taxon>Pseudomonadati</taxon>
        <taxon>Bacteroidota</taxon>
        <taxon>Flavobacteriia</taxon>
        <taxon>Flavobacteriales</taxon>
        <taxon>Flavobacteriaceae</taxon>
        <taxon>Maribacter</taxon>
    </lineage>
</organism>
<evidence type="ECO:0000313" key="5">
    <source>
        <dbReference type="Proteomes" id="UP000183038"/>
    </source>
</evidence>
<dbReference type="EMBL" id="FNTB01000001">
    <property type="protein sequence ID" value="SEB45068.1"/>
    <property type="molecule type" value="Genomic_DNA"/>
</dbReference>
<feature type="region of interest" description="Disordered" evidence="2">
    <location>
        <begin position="91"/>
        <end position="113"/>
    </location>
</feature>
<sequence length="113" mass="12749">MAKSKVKTGVFDLLKGKFLVSGDAPKNWLFIIFISFLATVMISSSHSADQKVHRIALLNEEVKELRNEFVDMRSDVQQLKLESNITGKISEKGLFPSETPPQKIKVKSLNEEE</sequence>
<dbReference type="InterPro" id="IPR045755">
    <property type="entry name" value="FtsL-like"/>
</dbReference>
<dbReference type="Proteomes" id="UP000183038">
    <property type="component" value="Unassembled WGS sequence"/>
</dbReference>
<keyword evidence="3" id="KW-0812">Transmembrane</keyword>
<proteinExistence type="predicted"/>
<evidence type="ECO:0008006" key="6">
    <source>
        <dbReference type="Google" id="ProtNLM"/>
    </source>
</evidence>